<dbReference type="InterPro" id="IPR038606">
    <property type="entry name" value="To_sf"/>
</dbReference>
<dbReference type="Gene3D" id="3.15.10.30">
    <property type="entry name" value="Haemolymph juvenile hormone binding protein"/>
    <property type="match status" value="1"/>
</dbReference>
<dbReference type="EMBL" id="OU896711">
    <property type="protein sequence ID" value="CAH1171106.1"/>
    <property type="molecule type" value="Genomic_DNA"/>
</dbReference>
<evidence type="ECO:0000313" key="2">
    <source>
        <dbReference type="EMBL" id="CAH1171106.1"/>
    </source>
</evidence>
<sequence>MILSRSILLLVVSSCIPLIRAQELIGPSCCDSPICLQGTIQDIIAKLSVGIQSNNQELSINPLRYSGPFDYHINVSELNFIVVTTNNVFQGFADSKVSDAQLSDDGPNTVISFNTRTPHIKHTGDYTMDGVLKKLEGFDGQIPLRENGVATFTYNNTEFHHEIILDTEYRHEKPVLRVRSYRVKLQHAEAYTATFSNLFGGKDNVRSKAYSGYISKSLLNIVKQIMPEINGSYIKAFGKLVRELINGTPAEKLCPGRQRN</sequence>
<dbReference type="Proteomes" id="UP001153737">
    <property type="component" value="Chromosome 5"/>
</dbReference>
<dbReference type="Pfam" id="PF06585">
    <property type="entry name" value="JHBP"/>
    <property type="match status" value="1"/>
</dbReference>
<dbReference type="PANTHER" id="PTHR11008:SF32">
    <property type="entry name" value="CIRCADIAN CLOCK-CONTROLLED PROTEIN DAYWAKE-RELATED"/>
    <property type="match status" value="1"/>
</dbReference>
<organism evidence="2 3">
    <name type="scientific">Phaedon cochleariae</name>
    <name type="common">Mustard beetle</name>
    <dbReference type="NCBI Taxonomy" id="80249"/>
    <lineage>
        <taxon>Eukaryota</taxon>
        <taxon>Metazoa</taxon>
        <taxon>Ecdysozoa</taxon>
        <taxon>Arthropoda</taxon>
        <taxon>Hexapoda</taxon>
        <taxon>Insecta</taxon>
        <taxon>Pterygota</taxon>
        <taxon>Neoptera</taxon>
        <taxon>Endopterygota</taxon>
        <taxon>Coleoptera</taxon>
        <taxon>Polyphaga</taxon>
        <taxon>Cucujiformia</taxon>
        <taxon>Chrysomeloidea</taxon>
        <taxon>Chrysomelidae</taxon>
        <taxon>Chrysomelinae</taxon>
        <taxon>Chrysomelini</taxon>
        <taxon>Phaedon</taxon>
    </lineage>
</organism>
<feature type="signal peptide" evidence="1">
    <location>
        <begin position="1"/>
        <end position="21"/>
    </location>
</feature>
<dbReference type="SMART" id="SM00700">
    <property type="entry name" value="JHBP"/>
    <property type="match status" value="1"/>
</dbReference>
<gene>
    <name evidence="2" type="ORF">PHAECO_LOCUS9583</name>
</gene>
<protein>
    <submittedName>
        <fullName evidence="2">Uncharacterized protein</fullName>
    </submittedName>
</protein>
<accession>A0A9P0DNG4</accession>
<dbReference type="AlphaFoldDB" id="A0A9P0DNG4"/>
<dbReference type="PANTHER" id="PTHR11008">
    <property type="entry name" value="PROTEIN TAKEOUT-LIKE PROTEIN"/>
    <property type="match status" value="1"/>
</dbReference>
<evidence type="ECO:0000256" key="1">
    <source>
        <dbReference type="SAM" id="SignalP"/>
    </source>
</evidence>
<reference evidence="2" key="2">
    <citation type="submission" date="2022-10" db="EMBL/GenBank/DDBJ databases">
        <authorList>
            <consortium name="ENA_rothamsted_submissions"/>
            <consortium name="culmorum"/>
            <person name="King R."/>
        </authorList>
    </citation>
    <scope>NUCLEOTIDE SEQUENCE</scope>
</reference>
<evidence type="ECO:0000313" key="3">
    <source>
        <dbReference type="Proteomes" id="UP001153737"/>
    </source>
</evidence>
<feature type="chain" id="PRO_5040164669" evidence="1">
    <location>
        <begin position="22"/>
        <end position="260"/>
    </location>
</feature>
<proteinExistence type="predicted"/>
<keyword evidence="3" id="KW-1185">Reference proteome</keyword>
<dbReference type="InterPro" id="IPR010562">
    <property type="entry name" value="Haemolymph_juvenile_hormone-bd"/>
</dbReference>
<reference evidence="2" key="1">
    <citation type="submission" date="2022-01" db="EMBL/GenBank/DDBJ databases">
        <authorList>
            <person name="King R."/>
        </authorList>
    </citation>
    <scope>NUCLEOTIDE SEQUENCE</scope>
</reference>
<name>A0A9P0DNG4_PHACE</name>
<keyword evidence="1" id="KW-0732">Signal</keyword>
<dbReference type="GO" id="GO:0005615">
    <property type="term" value="C:extracellular space"/>
    <property type="evidence" value="ECO:0007669"/>
    <property type="project" value="TreeGrafter"/>
</dbReference>